<proteinExistence type="predicted"/>
<accession>A0A0D0D272</accession>
<dbReference type="SMART" id="SM00028">
    <property type="entry name" value="TPR"/>
    <property type="match status" value="7"/>
</dbReference>
<evidence type="ECO:0000259" key="1">
    <source>
        <dbReference type="Pfam" id="PF05729"/>
    </source>
</evidence>
<dbReference type="PANTHER" id="PTHR47691">
    <property type="entry name" value="REGULATOR-RELATED"/>
    <property type="match status" value="1"/>
</dbReference>
<evidence type="ECO:0000313" key="3">
    <source>
        <dbReference type="Proteomes" id="UP000053593"/>
    </source>
</evidence>
<name>A0A0D0D272_9AGAR</name>
<feature type="domain" description="NACHT" evidence="1">
    <location>
        <begin position="68"/>
        <end position="190"/>
    </location>
</feature>
<dbReference type="Proteomes" id="UP000053593">
    <property type="component" value="Unassembled WGS sequence"/>
</dbReference>
<dbReference type="Gene3D" id="3.40.50.300">
    <property type="entry name" value="P-loop containing nucleotide triphosphate hydrolases"/>
    <property type="match status" value="1"/>
</dbReference>
<dbReference type="SUPFAM" id="SSF52540">
    <property type="entry name" value="P-loop containing nucleoside triphosphate hydrolases"/>
    <property type="match status" value="1"/>
</dbReference>
<evidence type="ECO:0000313" key="2">
    <source>
        <dbReference type="EMBL" id="KIK63313.1"/>
    </source>
</evidence>
<dbReference type="InterPro" id="IPR007111">
    <property type="entry name" value="NACHT_NTPase"/>
</dbReference>
<dbReference type="PANTHER" id="PTHR47691:SF3">
    <property type="entry name" value="HTH-TYPE TRANSCRIPTIONAL REGULATOR RV0890C-RELATED"/>
    <property type="match status" value="1"/>
</dbReference>
<reference evidence="2 3" key="1">
    <citation type="submission" date="2014-04" db="EMBL/GenBank/DDBJ databases">
        <title>Evolutionary Origins and Diversification of the Mycorrhizal Mutualists.</title>
        <authorList>
            <consortium name="DOE Joint Genome Institute"/>
            <consortium name="Mycorrhizal Genomics Consortium"/>
            <person name="Kohler A."/>
            <person name="Kuo A."/>
            <person name="Nagy L.G."/>
            <person name="Floudas D."/>
            <person name="Copeland A."/>
            <person name="Barry K.W."/>
            <person name="Cichocki N."/>
            <person name="Veneault-Fourrey C."/>
            <person name="LaButti K."/>
            <person name="Lindquist E.A."/>
            <person name="Lipzen A."/>
            <person name="Lundell T."/>
            <person name="Morin E."/>
            <person name="Murat C."/>
            <person name="Riley R."/>
            <person name="Ohm R."/>
            <person name="Sun H."/>
            <person name="Tunlid A."/>
            <person name="Henrissat B."/>
            <person name="Grigoriev I.V."/>
            <person name="Hibbett D.S."/>
            <person name="Martin F."/>
        </authorList>
    </citation>
    <scope>NUCLEOTIDE SEQUENCE [LARGE SCALE GENOMIC DNA]</scope>
    <source>
        <strain evidence="2 3">FD-317 M1</strain>
    </source>
</reference>
<dbReference type="HOGENOM" id="CLU_006580_1_1_1"/>
<organism evidence="2 3">
    <name type="scientific">Collybiopsis luxurians FD-317 M1</name>
    <dbReference type="NCBI Taxonomy" id="944289"/>
    <lineage>
        <taxon>Eukaryota</taxon>
        <taxon>Fungi</taxon>
        <taxon>Dikarya</taxon>
        <taxon>Basidiomycota</taxon>
        <taxon>Agaricomycotina</taxon>
        <taxon>Agaricomycetes</taxon>
        <taxon>Agaricomycetidae</taxon>
        <taxon>Agaricales</taxon>
        <taxon>Marasmiineae</taxon>
        <taxon>Omphalotaceae</taxon>
        <taxon>Collybiopsis</taxon>
        <taxon>Collybiopsis luxurians</taxon>
    </lineage>
</organism>
<dbReference type="InterPro" id="IPR011990">
    <property type="entry name" value="TPR-like_helical_dom_sf"/>
</dbReference>
<dbReference type="OrthoDB" id="431454at2759"/>
<dbReference type="SUPFAM" id="SSF48452">
    <property type="entry name" value="TPR-like"/>
    <property type="match status" value="2"/>
</dbReference>
<sequence>MFSQARGFSIYGGQYIYNAGGTQTVQNSTITYEQIKLKTPTAPNVFTGRVEVIAEAVEKLLQNEPAHLAILGAGGMGKTALALHILRNEEVKDKFKDRIYFVPCEISSDAPSLIQTLVQTLQLSIPAGKTGFEVVESFLVSAQKPILLVLDNFETPWNGTDDQTAVENLIDHLLDKRSVAVILTMRAASSPGTKNWIKLGGESGIPPLKLDEARQAFMLISNSQEEEVEKLDWILNEVDCMPLAILLVAQLRRKQLGLDTLIKKWRDHKTAMLRNGRKESRLTSVAISIDLSLDMLENQNPECTSLLPILSYLPNGLPAWQEELDKLFPAYDTIVEILVVQLLEFALLYQESRSLKILSPIREYVQHRYPADKEHLNQMGKYYVKLLEEFGPCGKDDQDIIELHIANIVKVIGKQLHMTADKIYLHACDSVIAYSKFFPVTVSLIDIALAQLGPEEHQKEINLEFKKEYMLRQMGRGKQARENIERVQVTLQNASLNIPPDLMMKFSIECLYRLGKNFWMENNWHEARKMFLQARVGFEGIGNKLGAAQCLQSLGDISRMENKYSKAREMLAEAKVAFERIGNHLGAVQCLQSLGNICRIENKHHEATKMLVEAKGEFERIGEQLGAAQCLQYLSDISRMENKFPEARKILAEAKVAFERIGNQLGAAQCLRILGEIFWMENKYPEAREIVAEAKLAFERIGNQLGAAQCLRSLGDISRMENKYLQAREMVAEAKVVFERLGNQLGVARCLQSLGNISQMENKYPEAREIVAEAKVAFERIGNQLGAAYCLQSLGNIYQMGKRYAEARDMFVQAQIAFEKIGNQLGAAQCLQSLNDICRMENTYPSPREMVHLPQ</sequence>
<dbReference type="Pfam" id="PF14938">
    <property type="entry name" value="SNAP"/>
    <property type="match status" value="1"/>
</dbReference>
<dbReference type="InterPro" id="IPR019734">
    <property type="entry name" value="TPR_rpt"/>
</dbReference>
<gene>
    <name evidence="2" type="ORF">GYMLUDRAFT_241810</name>
</gene>
<protein>
    <recommendedName>
        <fullName evidence="1">NACHT domain-containing protein</fullName>
    </recommendedName>
</protein>
<dbReference type="Gene3D" id="1.25.40.10">
    <property type="entry name" value="Tetratricopeptide repeat domain"/>
    <property type="match status" value="2"/>
</dbReference>
<dbReference type="AlphaFoldDB" id="A0A0D0D272"/>
<dbReference type="Pfam" id="PF05729">
    <property type="entry name" value="NACHT"/>
    <property type="match status" value="1"/>
</dbReference>
<dbReference type="EMBL" id="KN834764">
    <property type="protein sequence ID" value="KIK63313.1"/>
    <property type="molecule type" value="Genomic_DNA"/>
</dbReference>
<dbReference type="InterPro" id="IPR027417">
    <property type="entry name" value="P-loop_NTPase"/>
</dbReference>
<keyword evidence="3" id="KW-1185">Reference proteome</keyword>